<dbReference type="KEGG" id="rah:Rahaq_5099"/>
<protein>
    <recommendedName>
        <fullName evidence="4">DUF4354 family protein</fullName>
    </recommendedName>
</protein>
<evidence type="ECO:0000313" key="3">
    <source>
        <dbReference type="Proteomes" id="UP000007257"/>
    </source>
</evidence>
<gene>
    <name evidence="2" type="ordered locus">Rahaq_5099</name>
</gene>
<sequence precursor="true">MKTHTLALSFLLTIPCYAALAATPENVLVLSTQKVTGSLSVGAETVYTKTFDVTVANLSGKDIDLSTMCLKAYSQEKYEFKLDTVGGVLARGIVKAGQSVKSTAVFAAQDDAVYQATLVKITDECP</sequence>
<proteinExistence type="predicted"/>
<evidence type="ECO:0000256" key="1">
    <source>
        <dbReference type="SAM" id="SignalP"/>
    </source>
</evidence>
<dbReference type="AlphaFoldDB" id="A0A0H3FIT5"/>
<evidence type="ECO:0008006" key="4">
    <source>
        <dbReference type="Google" id="ProtNLM"/>
    </source>
</evidence>
<organism evidence="2 3">
    <name type="scientific">Rahnella sp. (strain Y9602)</name>
    <dbReference type="NCBI Taxonomy" id="2703885"/>
    <lineage>
        <taxon>Bacteria</taxon>
        <taxon>Pseudomonadati</taxon>
        <taxon>Pseudomonadota</taxon>
        <taxon>Gammaproteobacteria</taxon>
        <taxon>Enterobacterales</taxon>
        <taxon>Yersiniaceae</taxon>
        <taxon>Rahnella</taxon>
    </lineage>
</organism>
<name>A0A0H3FIT5_RAHSY</name>
<dbReference type="OrthoDB" id="5593336at2"/>
<reference evidence="2 3" key="2">
    <citation type="journal article" date="2012" name="J. Bacteriol.">
        <title>Complete Genome Sequence of Rahnella sp. Strain Y9602, a Gammaproteobacterium Isolate from Metal- and Radionuclide-Contaminated Soil.</title>
        <authorList>
            <person name="Martinez R.J."/>
            <person name="Bruce D."/>
            <person name="Detter C."/>
            <person name="Goodwin L.A."/>
            <person name="Han J."/>
            <person name="Han C.S."/>
            <person name="Held B."/>
            <person name="Land M.L."/>
            <person name="Mikhailova N."/>
            <person name="Nolan M."/>
            <person name="Pennacchio L."/>
            <person name="Pitluck S."/>
            <person name="Tapia R."/>
            <person name="Woyke T."/>
            <person name="Sobecky P.A."/>
        </authorList>
    </citation>
    <scope>NUCLEOTIDE SEQUENCE [LARGE SCALE GENOMIC DNA]</scope>
    <source>
        <strain evidence="2 3">Y9602</strain>
        <plasmid evidence="2 3">pRAHAQ02</plasmid>
    </source>
</reference>
<dbReference type="EMBL" id="CP002507">
    <property type="protein sequence ID" value="ADW76670.1"/>
    <property type="molecule type" value="Genomic_DNA"/>
</dbReference>
<dbReference type="Gene3D" id="2.60.40.4110">
    <property type="entry name" value="Protein of unknown function DUF4354"/>
    <property type="match status" value="1"/>
</dbReference>
<feature type="signal peptide" evidence="1">
    <location>
        <begin position="1"/>
        <end position="21"/>
    </location>
</feature>
<reference evidence="3" key="1">
    <citation type="submission" date="2011-01" db="EMBL/GenBank/DDBJ databases">
        <title>Complete sequence of plasmid2 of Rahnella sp. Y9602.</title>
        <authorList>
            <consortium name="US DOE Joint Genome Institute"/>
            <person name="Lucas S."/>
            <person name="Copeland A."/>
            <person name="Lapidus A."/>
            <person name="Cheng J.-F."/>
            <person name="Goodwin L."/>
            <person name="Pitluck S."/>
            <person name="Lu M."/>
            <person name="Detter J.C."/>
            <person name="Han C."/>
            <person name="Tapia R."/>
            <person name="Land M."/>
            <person name="Hauser L."/>
            <person name="Kyrpides N."/>
            <person name="Ivanova N."/>
            <person name="Ovchinnikova G."/>
            <person name="Pagani I."/>
            <person name="Sobecky P.A."/>
            <person name="Martinez R.J."/>
            <person name="Woyke T."/>
        </authorList>
    </citation>
    <scope>NUCLEOTIDE SEQUENCE [LARGE SCALE GENOMIC DNA]</scope>
    <source>
        <strain evidence="3">Y9602</strain>
        <plasmid evidence="3">pRAHAQ02</plasmid>
    </source>
</reference>
<dbReference type="Proteomes" id="UP000007257">
    <property type="component" value="Plasmid pRAHAQ02"/>
</dbReference>
<dbReference type="HOGENOM" id="CLU_158666_0_0_6"/>
<geneLocation type="plasmid" evidence="2 3">
    <name>pRAHAQ02</name>
</geneLocation>
<dbReference type="InterPro" id="IPR025581">
    <property type="entry name" value="DUF4354"/>
</dbReference>
<keyword evidence="2" id="KW-0614">Plasmid</keyword>
<evidence type="ECO:0000313" key="2">
    <source>
        <dbReference type="EMBL" id="ADW76670.1"/>
    </source>
</evidence>
<accession>A0A0H3FIT5</accession>
<keyword evidence="1" id="KW-0732">Signal</keyword>
<feature type="chain" id="PRO_5002609028" description="DUF4354 family protein" evidence="1">
    <location>
        <begin position="22"/>
        <end position="126"/>
    </location>
</feature>
<dbReference type="Pfam" id="PF14263">
    <property type="entry name" value="DUF4354"/>
    <property type="match status" value="1"/>
</dbReference>
<dbReference type="RefSeq" id="WP_013578350.1">
    <property type="nucleotide sequence ID" value="NC_015063.1"/>
</dbReference>